<dbReference type="PANTHER" id="PTHR13008">
    <property type="entry name" value="MAP-KINASE ACTIVATING DEATH DOMAIN PROTEIN MADD /DENN/AEX-3 C.ELEGANS"/>
    <property type="match status" value="1"/>
</dbReference>
<gene>
    <name evidence="3" type="ORF">FGIG_11100</name>
</gene>
<dbReference type="STRING" id="46835.A0A504YR07"/>
<keyword evidence="3" id="KW-0808">Transferase</keyword>
<dbReference type="InterPro" id="IPR039980">
    <property type="entry name" value="MADD"/>
</dbReference>
<accession>A0A504YR07</accession>
<protein>
    <submittedName>
        <fullName evidence="3">MAP kinase-activating death domain protein</fullName>
    </submittedName>
</protein>
<dbReference type="Proteomes" id="UP000316759">
    <property type="component" value="Unassembled WGS sequence"/>
</dbReference>
<keyword evidence="4" id="KW-1185">Reference proteome</keyword>
<dbReference type="GO" id="GO:0016301">
    <property type="term" value="F:kinase activity"/>
    <property type="evidence" value="ECO:0007669"/>
    <property type="project" value="UniProtKB-KW"/>
</dbReference>
<feature type="region of interest" description="Disordered" evidence="1">
    <location>
        <begin position="16"/>
        <end position="64"/>
    </location>
</feature>
<proteinExistence type="predicted"/>
<sequence length="381" mass="42567">MAGIFFKANRLIGASEPKQNQADPKIASEPSKLVRCVTGANDVESESDSASSEGTSNNHQYKHSAKTISNTDSAWSVMVCVISHSGTVQKNVRKSRSSGPYRFVNGELISCNEAQTAEVTGTGSMPSSTAGDDSNRAYLYEALVQSKQRSRLWDHMQFWEDTFFDTVAQERDMMGFDQAPMAMLEKFSNLSLTDKRVLQYQEDRLLATCLYNLIACMVLMRVDRNAIRTRVRRIQARCRLGSHFSLVLSHLLDQLEHLEGNAIDLLPSVTRCNCEHTFVVRKANMNGNDDPKLFEIYKSCIVVRDLTGAIADRLDRSSSPGVMLSAGIAITCPSVTSTNEGAIMCRRGRKLSERPVPVRAKQMYDALKRWLESKPGEPHKW</sequence>
<evidence type="ECO:0000259" key="2">
    <source>
        <dbReference type="Pfam" id="PF23629"/>
    </source>
</evidence>
<keyword evidence="3" id="KW-0418">Kinase</keyword>
<dbReference type="OrthoDB" id="6282239at2759"/>
<dbReference type="GO" id="GO:0042981">
    <property type="term" value="P:regulation of apoptotic process"/>
    <property type="evidence" value="ECO:0007669"/>
    <property type="project" value="TreeGrafter"/>
</dbReference>
<feature type="domain" description="MAP kinase-activating death" evidence="2">
    <location>
        <begin position="175"/>
        <end position="249"/>
    </location>
</feature>
<evidence type="ECO:0000313" key="4">
    <source>
        <dbReference type="Proteomes" id="UP000316759"/>
    </source>
</evidence>
<dbReference type="InterPro" id="IPR056574">
    <property type="entry name" value="Death_MADD"/>
</dbReference>
<name>A0A504YR07_FASGI</name>
<dbReference type="Pfam" id="PF23629">
    <property type="entry name" value="Death_MADD"/>
    <property type="match status" value="1"/>
</dbReference>
<organism evidence="3 4">
    <name type="scientific">Fasciola gigantica</name>
    <name type="common">Giant liver fluke</name>
    <dbReference type="NCBI Taxonomy" id="46835"/>
    <lineage>
        <taxon>Eukaryota</taxon>
        <taxon>Metazoa</taxon>
        <taxon>Spiralia</taxon>
        <taxon>Lophotrochozoa</taxon>
        <taxon>Platyhelminthes</taxon>
        <taxon>Trematoda</taxon>
        <taxon>Digenea</taxon>
        <taxon>Plagiorchiida</taxon>
        <taxon>Echinostomata</taxon>
        <taxon>Echinostomatoidea</taxon>
        <taxon>Fasciolidae</taxon>
        <taxon>Fasciola</taxon>
    </lineage>
</organism>
<evidence type="ECO:0000313" key="3">
    <source>
        <dbReference type="EMBL" id="TPP62829.1"/>
    </source>
</evidence>
<dbReference type="PANTHER" id="PTHR13008:SF7">
    <property type="entry name" value="MAP KINASE-ACTIVATING DEATH DOMAIN PROTEIN"/>
    <property type="match status" value="1"/>
</dbReference>
<reference evidence="3 4" key="1">
    <citation type="submission" date="2019-04" db="EMBL/GenBank/DDBJ databases">
        <title>Annotation for the trematode Fasciola gigantica.</title>
        <authorList>
            <person name="Choi Y.-J."/>
        </authorList>
    </citation>
    <scope>NUCLEOTIDE SEQUENCE [LARGE SCALE GENOMIC DNA]</scope>
    <source>
        <strain evidence="3">Uganda_cow_1</strain>
    </source>
</reference>
<dbReference type="GO" id="GO:0005085">
    <property type="term" value="F:guanyl-nucleotide exchange factor activity"/>
    <property type="evidence" value="ECO:0007669"/>
    <property type="project" value="TreeGrafter"/>
</dbReference>
<comment type="caution">
    <text evidence="3">The sequence shown here is derived from an EMBL/GenBank/DDBJ whole genome shotgun (WGS) entry which is preliminary data.</text>
</comment>
<dbReference type="GO" id="GO:0005829">
    <property type="term" value="C:cytosol"/>
    <property type="evidence" value="ECO:0007669"/>
    <property type="project" value="TreeGrafter"/>
</dbReference>
<evidence type="ECO:0000256" key="1">
    <source>
        <dbReference type="SAM" id="MobiDB-lite"/>
    </source>
</evidence>
<dbReference type="AlphaFoldDB" id="A0A504YR07"/>
<dbReference type="EMBL" id="SUNJ01006400">
    <property type="protein sequence ID" value="TPP62829.1"/>
    <property type="molecule type" value="Genomic_DNA"/>
</dbReference>
<dbReference type="GO" id="GO:0032483">
    <property type="term" value="P:regulation of Rab protein signal transduction"/>
    <property type="evidence" value="ECO:0007669"/>
    <property type="project" value="TreeGrafter"/>
</dbReference>